<feature type="region of interest" description="Disordered" evidence="1">
    <location>
        <begin position="216"/>
        <end position="244"/>
    </location>
</feature>
<keyword evidence="2" id="KW-0812">Transmembrane</keyword>
<keyword evidence="2" id="KW-1133">Transmembrane helix</keyword>
<evidence type="ECO:0000313" key="3">
    <source>
        <dbReference type="EMBL" id="GIH87230.1"/>
    </source>
</evidence>
<feature type="transmembrane region" description="Helical" evidence="2">
    <location>
        <begin position="83"/>
        <end position="105"/>
    </location>
</feature>
<feature type="transmembrane region" description="Helical" evidence="2">
    <location>
        <begin position="54"/>
        <end position="76"/>
    </location>
</feature>
<reference evidence="3" key="1">
    <citation type="submission" date="2021-01" db="EMBL/GenBank/DDBJ databases">
        <title>Whole genome shotgun sequence of Planobispora rosea NBRC 15558.</title>
        <authorList>
            <person name="Komaki H."/>
            <person name="Tamura T."/>
        </authorList>
    </citation>
    <scope>NUCLEOTIDE SEQUENCE</scope>
    <source>
        <strain evidence="3">NBRC 15558</strain>
    </source>
</reference>
<evidence type="ECO:0000256" key="1">
    <source>
        <dbReference type="SAM" id="MobiDB-lite"/>
    </source>
</evidence>
<evidence type="ECO:0000313" key="4">
    <source>
        <dbReference type="Proteomes" id="UP000655044"/>
    </source>
</evidence>
<keyword evidence="2" id="KW-0472">Membrane</keyword>
<feature type="transmembrane region" description="Helical" evidence="2">
    <location>
        <begin position="164"/>
        <end position="181"/>
    </location>
</feature>
<feature type="transmembrane region" description="Helical" evidence="2">
    <location>
        <begin position="187"/>
        <end position="208"/>
    </location>
</feature>
<gene>
    <name evidence="3" type="ORF">Pro02_56380</name>
</gene>
<accession>A0A8J3WFB8</accession>
<name>A0A8J3WFB8_PLARO</name>
<feature type="transmembrane region" description="Helical" evidence="2">
    <location>
        <begin position="135"/>
        <end position="157"/>
    </location>
</feature>
<dbReference type="RefSeq" id="WP_189243382.1">
    <property type="nucleotide sequence ID" value="NZ_BMQP01000037.1"/>
</dbReference>
<organism evidence="3 4">
    <name type="scientific">Planobispora rosea</name>
    <dbReference type="NCBI Taxonomy" id="35762"/>
    <lineage>
        <taxon>Bacteria</taxon>
        <taxon>Bacillati</taxon>
        <taxon>Actinomycetota</taxon>
        <taxon>Actinomycetes</taxon>
        <taxon>Streptosporangiales</taxon>
        <taxon>Streptosporangiaceae</taxon>
        <taxon>Planobispora</taxon>
    </lineage>
</organism>
<comment type="caution">
    <text evidence="3">The sequence shown here is derived from an EMBL/GenBank/DDBJ whole genome shotgun (WGS) entry which is preliminary data.</text>
</comment>
<sequence length="244" mass="25674">MLGLTSPDTFRRRAAGVSLVLAPLCLLLGMIVDPLTAGADETLGYAQNPVATGISATLLHYAWVLWVPGVIGLVHLVRGKGVVLANVAGAVTVLGLINFSSLMIADFFDIVLYRRLPEEQATTILQEAAQPAMVIAWQVPGMIGSLSGLIAVAVAYARAGHAGWWFPAGVPVGMVVWIAGTRAGIPLLAYTGPAILLLVFGIVGTAMIRMTDEQWRPARPPVPAGDRSVPGRTRGQLSMEDMSG</sequence>
<dbReference type="EMBL" id="BOOI01000056">
    <property type="protein sequence ID" value="GIH87230.1"/>
    <property type="molecule type" value="Genomic_DNA"/>
</dbReference>
<evidence type="ECO:0000256" key="2">
    <source>
        <dbReference type="SAM" id="Phobius"/>
    </source>
</evidence>
<protein>
    <submittedName>
        <fullName evidence="3">Uncharacterized protein</fullName>
    </submittedName>
</protein>
<dbReference type="Proteomes" id="UP000655044">
    <property type="component" value="Unassembled WGS sequence"/>
</dbReference>
<dbReference type="AlphaFoldDB" id="A0A8J3WFB8"/>
<proteinExistence type="predicted"/>
<keyword evidence="4" id="KW-1185">Reference proteome</keyword>